<feature type="region of interest" description="Disordered" evidence="1">
    <location>
        <begin position="321"/>
        <end position="345"/>
    </location>
</feature>
<evidence type="ECO:0000313" key="5">
    <source>
        <dbReference type="Proteomes" id="UP000272400"/>
    </source>
</evidence>
<feature type="signal peptide" evidence="3">
    <location>
        <begin position="1"/>
        <end position="34"/>
    </location>
</feature>
<name>A0A3N1CSH7_9ACTN</name>
<dbReference type="OrthoDB" id="4336304at2"/>
<dbReference type="Proteomes" id="UP000272400">
    <property type="component" value="Unassembled WGS sequence"/>
</dbReference>
<keyword evidence="3" id="KW-0732">Signal</keyword>
<protein>
    <submittedName>
        <fullName evidence="4">Uncharacterized protein DUF916</fullName>
    </submittedName>
</protein>
<reference evidence="4 5" key="1">
    <citation type="submission" date="2018-11" db="EMBL/GenBank/DDBJ databases">
        <title>Sequencing the genomes of 1000 actinobacteria strains.</title>
        <authorList>
            <person name="Klenk H.-P."/>
        </authorList>
    </citation>
    <scope>NUCLEOTIDE SEQUENCE [LARGE SCALE GENOMIC DNA]</scope>
    <source>
        <strain evidence="4 5">DSM 44254</strain>
    </source>
</reference>
<feature type="transmembrane region" description="Helical" evidence="2">
    <location>
        <begin position="295"/>
        <end position="314"/>
    </location>
</feature>
<sequence>MHPRRPRTTTGIFVRAAAAALLALLGLAGTPAHAADGEAAWDVATASNDFGADRQNYAYSLDPGGRVEDGLVIVNPGSTPLTLAVYTADAFTAGDGLLDLAGRDEAAEGIGAWARSAVSEVTVPPDASAEVPFTLDVPDDAAPGDYLGGIVASPTPSGGAEQRRGVRIRLRVGGPLEPGLSVTDLDVRYSGGSPFAKGDAVVTYTIRNTGNAIVSARQKVSLAGPFGKFAVAADEVEDSPQLLPGEIWKVGVTVRGVAPALRLTGVISLTPLLADASGSIAPLKAVGATTHLWPLPWQAPLLAVVCLLVVAFAISRLRRRPGAPADAPAEPAPGEPAAEQENADG</sequence>
<evidence type="ECO:0000256" key="1">
    <source>
        <dbReference type="SAM" id="MobiDB-lite"/>
    </source>
</evidence>
<evidence type="ECO:0000256" key="2">
    <source>
        <dbReference type="SAM" id="Phobius"/>
    </source>
</evidence>
<evidence type="ECO:0000256" key="3">
    <source>
        <dbReference type="SAM" id="SignalP"/>
    </source>
</evidence>
<gene>
    <name evidence="4" type="ORF">EDD29_1773</name>
</gene>
<feature type="chain" id="PRO_5018016762" evidence="3">
    <location>
        <begin position="35"/>
        <end position="345"/>
    </location>
</feature>
<comment type="caution">
    <text evidence="4">The sequence shown here is derived from an EMBL/GenBank/DDBJ whole genome shotgun (WGS) entry which is preliminary data.</text>
</comment>
<organism evidence="4 5">
    <name type="scientific">Actinocorallia herbida</name>
    <dbReference type="NCBI Taxonomy" id="58109"/>
    <lineage>
        <taxon>Bacteria</taxon>
        <taxon>Bacillati</taxon>
        <taxon>Actinomycetota</taxon>
        <taxon>Actinomycetes</taxon>
        <taxon>Streptosporangiales</taxon>
        <taxon>Thermomonosporaceae</taxon>
        <taxon>Actinocorallia</taxon>
    </lineage>
</organism>
<keyword evidence="5" id="KW-1185">Reference proteome</keyword>
<dbReference type="RefSeq" id="WP_123663891.1">
    <property type="nucleotide sequence ID" value="NZ_RJKE01000001.1"/>
</dbReference>
<accession>A0A3N1CSH7</accession>
<proteinExistence type="predicted"/>
<keyword evidence="2" id="KW-0472">Membrane</keyword>
<keyword evidence="2" id="KW-1133">Transmembrane helix</keyword>
<dbReference type="AlphaFoldDB" id="A0A3N1CSH7"/>
<dbReference type="EMBL" id="RJKE01000001">
    <property type="protein sequence ID" value="ROO84253.1"/>
    <property type="molecule type" value="Genomic_DNA"/>
</dbReference>
<keyword evidence="2" id="KW-0812">Transmembrane</keyword>
<evidence type="ECO:0000313" key="4">
    <source>
        <dbReference type="EMBL" id="ROO84253.1"/>
    </source>
</evidence>